<dbReference type="Gene3D" id="1.10.8.60">
    <property type="match status" value="1"/>
</dbReference>
<protein>
    <submittedName>
        <fullName evidence="3">Uncharacterized protein</fullName>
    </submittedName>
</protein>
<gene>
    <name evidence="3" type="ORF">ABB27_11695</name>
</gene>
<dbReference type="Pfam" id="PF22688">
    <property type="entry name" value="Hda_lid"/>
    <property type="match status" value="1"/>
</dbReference>
<dbReference type="Gene3D" id="3.40.50.300">
    <property type="entry name" value="P-loop containing nucleotide triphosphate hydrolases"/>
    <property type="match status" value="1"/>
</dbReference>
<dbReference type="InterPro" id="IPR055199">
    <property type="entry name" value="Hda_lid"/>
</dbReference>
<dbReference type="RefSeq" id="WP_057628879.1">
    <property type="nucleotide sequence ID" value="NZ_LDJJ01000037.1"/>
</dbReference>
<dbReference type="PANTHER" id="PTHR30050:SF5">
    <property type="entry name" value="DNAA REGULATORY INACTIVATOR HDA"/>
    <property type="match status" value="1"/>
</dbReference>
<sequence>MSVPQLPLALRYPPDQRFETFIGAPEGALAQLRAVANGSSKDWIYLVGAGATGKTHLALATCAAALQAGRRPAYLPLQAAGTRLQDALEALEGHDVLALDGLEYVAGRREQEVTLFEFHNRARAADVTVIYTSRLPPDGLGLVLPDLRSRLSQCSRITLEPLDAEGRGAVLRERSVRRGLVMDEATLDWLLTRTGRDLSGLVTLLERLDRESLAAKRRITVPFLKRVLENGPS</sequence>
<dbReference type="GO" id="GO:0032297">
    <property type="term" value="P:negative regulation of DNA-templated DNA replication initiation"/>
    <property type="evidence" value="ECO:0007669"/>
    <property type="project" value="InterPro"/>
</dbReference>
<dbReference type="SUPFAM" id="SSF52540">
    <property type="entry name" value="P-loop containing nucleoside triphosphate hydrolases"/>
    <property type="match status" value="1"/>
</dbReference>
<dbReference type="PANTHER" id="PTHR30050">
    <property type="entry name" value="CHROMOSOMAL REPLICATION INITIATOR PROTEIN DNAA"/>
    <property type="match status" value="1"/>
</dbReference>
<evidence type="ECO:0000313" key="3">
    <source>
        <dbReference type="EMBL" id="KRG66938.1"/>
    </source>
</evidence>
<keyword evidence="4" id="KW-1185">Reference proteome</keyword>
<dbReference type="InterPro" id="IPR017788">
    <property type="entry name" value="Hda"/>
</dbReference>
<dbReference type="GO" id="GO:0006270">
    <property type="term" value="P:DNA replication initiation"/>
    <property type="evidence" value="ECO:0007669"/>
    <property type="project" value="TreeGrafter"/>
</dbReference>
<dbReference type="InterPro" id="IPR027417">
    <property type="entry name" value="P-loop_NTPase"/>
</dbReference>
<dbReference type="PATRIC" id="fig|405446.3.peg.1840"/>
<dbReference type="Proteomes" id="UP000051863">
    <property type="component" value="Unassembled WGS sequence"/>
</dbReference>
<dbReference type="InterPro" id="IPR002611">
    <property type="entry name" value="IstB_ATP-bd"/>
</dbReference>
<reference evidence="3 4" key="1">
    <citation type="submission" date="2015-05" db="EMBL/GenBank/DDBJ databases">
        <title>Genome sequencing and analysis of members of genus Stenotrophomonas.</title>
        <authorList>
            <person name="Patil P.P."/>
            <person name="Midha S."/>
            <person name="Patil P.B."/>
        </authorList>
    </citation>
    <scope>NUCLEOTIDE SEQUENCE [LARGE SCALE GENOMIC DNA]</scope>
    <source>
        <strain evidence="3 4">DSM 18941</strain>
    </source>
</reference>
<dbReference type="GO" id="GO:0005524">
    <property type="term" value="F:ATP binding"/>
    <property type="evidence" value="ECO:0007669"/>
    <property type="project" value="InterPro"/>
</dbReference>
<organism evidence="3 4">
    <name type="scientific">Stenotrophomonas terrae</name>
    <dbReference type="NCBI Taxonomy" id="405446"/>
    <lineage>
        <taxon>Bacteria</taxon>
        <taxon>Pseudomonadati</taxon>
        <taxon>Pseudomonadota</taxon>
        <taxon>Gammaproteobacteria</taxon>
        <taxon>Lysobacterales</taxon>
        <taxon>Lysobacteraceae</taxon>
        <taxon>Stenotrophomonas</taxon>
    </lineage>
</organism>
<dbReference type="EMBL" id="LDJJ01000037">
    <property type="protein sequence ID" value="KRG66938.1"/>
    <property type="molecule type" value="Genomic_DNA"/>
</dbReference>
<name>A0A0R0CLQ2_9GAMM</name>
<feature type="domain" description="Hda lid" evidence="2">
    <location>
        <begin position="167"/>
        <end position="228"/>
    </location>
</feature>
<evidence type="ECO:0000259" key="1">
    <source>
        <dbReference type="Pfam" id="PF01695"/>
    </source>
</evidence>
<comment type="caution">
    <text evidence="3">The sequence shown here is derived from an EMBL/GenBank/DDBJ whole genome shotgun (WGS) entry which is preliminary data.</text>
</comment>
<dbReference type="AlphaFoldDB" id="A0A0R0CLQ2"/>
<dbReference type="OrthoDB" id="9784878at2"/>
<proteinExistence type="predicted"/>
<accession>A0A0R0CLQ2</accession>
<evidence type="ECO:0000313" key="4">
    <source>
        <dbReference type="Proteomes" id="UP000051863"/>
    </source>
</evidence>
<dbReference type="NCBIfam" id="TIGR03420">
    <property type="entry name" value="DnaA_homol_Hda"/>
    <property type="match status" value="1"/>
</dbReference>
<feature type="domain" description="IstB-like ATP-binding" evidence="1">
    <location>
        <begin position="17"/>
        <end position="136"/>
    </location>
</feature>
<evidence type="ECO:0000259" key="2">
    <source>
        <dbReference type="Pfam" id="PF22688"/>
    </source>
</evidence>
<dbReference type="Pfam" id="PF01695">
    <property type="entry name" value="IstB_IS21"/>
    <property type="match status" value="1"/>
</dbReference>